<feature type="compositionally biased region" description="Basic and acidic residues" evidence="1">
    <location>
        <begin position="344"/>
        <end position="362"/>
    </location>
</feature>
<accession>A0ABQ3R5T8</accession>
<evidence type="ECO:0000256" key="2">
    <source>
        <dbReference type="SAM" id="Phobius"/>
    </source>
</evidence>
<reference evidence="4" key="1">
    <citation type="submission" date="2023-07" db="EMBL/GenBank/DDBJ databases">
        <title>Whole genome shotgun sequence of Streptomyces achromogenes subsp. rubradiris NBRC 14000.</title>
        <authorList>
            <person name="Komaki H."/>
            <person name="Tamura T."/>
        </authorList>
    </citation>
    <scope>NUCLEOTIDE SEQUENCE [LARGE SCALE GENOMIC DNA]</scope>
    <source>
        <strain evidence="4">NBRC 14000</strain>
    </source>
</reference>
<keyword evidence="2" id="KW-1133">Transmembrane helix</keyword>
<sequence>MSSGHRAMTLFVTLLLGLTLVIFGLTMGWPWWAWSASGPLLLITALATYRMLRPKRSEIAHDGLSTPDLPLPEAQRQEHRITHVALPSSVADYDFSFSATVRWTVLDAPDDAPWINAAGLAVEAILERARSVAAQQPPNRSSLARHQLDGALATMRVDASGRVMAMAHSVELDLPEHDRERLTRLSNVRKDEDVWEHERNYERSKRAYLGEDVLKDTGSAVVWWLSRNEEEVEGAVDRIGVFAQLSAAARNESVAPQFEHMVYRPGDRSAEAEPGETPLTPDDPVGTGSADETEPPFPADSVLACFGISPDDPDRDLFATRLADVARAHGKHHAEAALRGSCLTDDRDGGNGEGHDPERPAEDEYEGG</sequence>
<keyword evidence="2" id="KW-0812">Transmembrane</keyword>
<keyword evidence="2" id="KW-0472">Membrane</keyword>
<feature type="transmembrane region" description="Helical" evidence="2">
    <location>
        <begin position="7"/>
        <end position="25"/>
    </location>
</feature>
<organism evidence="3 4">
    <name type="scientific">Streptomyces rubradiris</name>
    <name type="common">Streptomyces achromogenes subsp. rubradiris</name>
    <dbReference type="NCBI Taxonomy" id="285531"/>
    <lineage>
        <taxon>Bacteria</taxon>
        <taxon>Bacillati</taxon>
        <taxon>Actinomycetota</taxon>
        <taxon>Actinomycetes</taxon>
        <taxon>Kitasatosporales</taxon>
        <taxon>Streptomycetaceae</taxon>
        <taxon>Streptomyces</taxon>
    </lineage>
</organism>
<name>A0ABQ3R5T8_STRRR</name>
<proteinExistence type="predicted"/>
<feature type="region of interest" description="Disordered" evidence="1">
    <location>
        <begin position="330"/>
        <end position="368"/>
    </location>
</feature>
<protein>
    <submittedName>
        <fullName evidence="3">Uncharacterized protein</fullName>
    </submittedName>
</protein>
<evidence type="ECO:0000313" key="3">
    <source>
        <dbReference type="EMBL" id="GHI51152.1"/>
    </source>
</evidence>
<evidence type="ECO:0000313" key="4">
    <source>
        <dbReference type="Proteomes" id="UP000646738"/>
    </source>
</evidence>
<keyword evidence="4" id="KW-1185">Reference proteome</keyword>
<dbReference type="EMBL" id="BNEA01000001">
    <property type="protein sequence ID" value="GHI51152.1"/>
    <property type="molecule type" value="Genomic_DNA"/>
</dbReference>
<feature type="region of interest" description="Disordered" evidence="1">
    <location>
        <begin position="267"/>
        <end position="298"/>
    </location>
</feature>
<evidence type="ECO:0000256" key="1">
    <source>
        <dbReference type="SAM" id="MobiDB-lite"/>
    </source>
</evidence>
<dbReference type="Proteomes" id="UP000646738">
    <property type="component" value="Unassembled WGS sequence"/>
</dbReference>
<comment type="caution">
    <text evidence="3">The sequence shown here is derived from an EMBL/GenBank/DDBJ whole genome shotgun (WGS) entry which is preliminary data.</text>
</comment>
<gene>
    <name evidence="3" type="ORF">Srubr_09980</name>
</gene>